<keyword evidence="1" id="KW-0805">Transcription regulation</keyword>
<dbReference type="RefSeq" id="WP_160344941.1">
    <property type="nucleotide sequence ID" value="NZ_WKJZ01000001.1"/>
</dbReference>
<dbReference type="SUPFAM" id="SSF46689">
    <property type="entry name" value="Homeodomain-like"/>
    <property type="match status" value="1"/>
</dbReference>
<dbReference type="Gene3D" id="1.10.357.10">
    <property type="entry name" value="Tetracycline Repressor, domain 2"/>
    <property type="match status" value="1"/>
</dbReference>
<organism evidence="6 7">
    <name type="scientific">Pseudomonas xionganensis</name>
    <dbReference type="NCBI Taxonomy" id="2654845"/>
    <lineage>
        <taxon>Bacteria</taxon>
        <taxon>Pseudomonadati</taxon>
        <taxon>Pseudomonadota</taxon>
        <taxon>Gammaproteobacteria</taxon>
        <taxon>Pseudomonadales</taxon>
        <taxon>Pseudomonadaceae</taxon>
        <taxon>Pseudomonas</taxon>
    </lineage>
</organism>
<dbReference type="PANTHER" id="PTHR47506">
    <property type="entry name" value="TRANSCRIPTIONAL REGULATORY PROTEIN"/>
    <property type="match status" value="1"/>
</dbReference>
<dbReference type="InterPro" id="IPR001647">
    <property type="entry name" value="HTH_TetR"/>
</dbReference>
<keyword evidence="3" id="KW-0804">Transcription</keyword>
<dbReference type="Proteomes" id="UP000429555">
    <property type="component" value="Unassembled WGS sequence"/>
</dbReference>
<dbReference type="SUPFAM" id="SSF48498">
    <property type="entry name" value="Tetracyclin repressor-like, C-terminal domain"/>
    <property type="match status" value="1"/>
</dbReference>
<feature type="DNA-binding region" description="H-T-H motif" evidence="4">
    <location>
        <begin position="32"/>
        <end position="51"/>
    </location>
</feature>
<evidence type="ECO:0000259" key="5">
    <source>
        <dbReference type="PROSITE" id="PS50977"/>
    </source>
</evidence>
<dbReference type="Gene3D" id="1.10.10.60">
    <property type="entry name" value="Homeodomain-like"/>
    <property type="match status" value="1"/>
</dbReference>
<dbReference type="PROSITE" id="PS50977">
    <property type="entry name" value="HTH_TETR_2"/>
    <property type="match status" value="1"/>
</dbReference>
<keyword evidence="7" id="KW-1185">Reference proteome</keyword>
<dbReference type="PANTHER" id="PTHR47506:SF7">
    <property type="entry name" value="TRANSCRIPTIONAL REGULATORY PROTEIN"/>
    <property type="match status" value="1"/>
</dbReference>
<dbReference type="InterPro" id="IPR036271">
    <property type="entry name" value="Tet_transcr_reg_TetR-rel_C_sf"/>
</dbReference>
<evidence type="ECO:0000313" key="7">
    <source>
        <dbReference type="Proteomes" id="UP000429555"/>
    </source>
</evidence>
<name>A0A6I4KST5_9PSED</name>
<feature type="domain" description="HTH tetR-type" evidence="5">
    <location>
        <begin position="9"/>
        <end position="69"/>
    </location>
</feature>
<dbReference type="InterPro" id="IPR009057">
    <property type="entry name" value="Homeodomain-like_sf"/>
</dbReference>
<dbReference type="GO" id="GO:0003677">
    <property type="term" value="F:DNA binding"/>
    <property type="evidence" value="ECO:0007669"/>
    <property type="project" value="UniProtKB-UniRule"/>
</dbReference>
<proteinExistence type="predicted"/>
<sequence length="187" mass="19976">MRYSAEHKAATREKLLASSGAIAKQGGFATTGVDALMKAIGLSGAAFYSHFDSKDALFVALLERELSNSLARLGSGDGGRDKLKRCLAAYLSLAHVEQAQQGCALPALGAEIARADLAVRQRAEDWIVQLQQAWAEILEDPQLAWAILAQCLGAVLLARMLASSETRQQVLNASLNLLEQNLSAQGQ</sequence>
<dbReference type="Pfam" id="PF00440">
    <property type="entry name" value="TetR_N"/>
    <property type="match status" value="1"/>
</dbReference>
<gene>
    <name evidence="6" type="ORF">GJV18_09900</name>
</gene>
<dbReference type="EMBL" id="WKJZ01000001">
    <property type="protein sequence ID" value="MVW75630.1"/>
    <property type="molecule type" value="Genomic_DNA"/>
</dbReference>
<evidence type="ECO:0000256" key="4">
    <source>
        <dbReference type="PROSITE-ProRule" id="PRU00335"/>
    </source>
</evidence>
<evidence type="ECO:0000313" key="6">
    <source>
        <dbReference type="EMBL" id="MVW75630.1"/>
    </source>
</evidence>
<evidence type="ECO:0000256" key="2">
    <source>
        <dbReference type="ARBA" id="ARBA00023125"/>
    </source>
</evidence>
<keyword evidence="2 4" id="KW-0238">DNA-binding</keyword>
<evidence type="ECO:0000256" key="1">
    <source>
        <dbReference type="ARBA" id="ARBA00023015"/>
    </source>
</evidence>
<accession>A0A6I4KST5</accession>
<dbReference type="AlphaFoldDB" id="A0A6I4KST5"/>
<comment type="caution">
    <text evidence="6">The sequence shown here is derived from an EMBL/GenBank/DDBJ whole genome shotgun (WGS) entry which is preliminary data.</text>
</comment>
<reference evidence="6 7" key="1">
    <citation type="submission" date="2019-11" db="EMBL/GenBank/DDBJ databases">
        <title>Pseudomonas flavidum sp. nov., isolated from Baiyang Lake.</title>
        <authorList>
            <person name="Zhao Y."/>
        </authorList>
    </citation>
    <scope>NUCLEOTIDE SEQUENCE [LARGE SCALE GENOMIC DNA]</scope>
    <source>
        <strain evidence="7">R-22-3 w-18</strain>
    </source>
</reference>
<protein>
    <submittedName>
        <fullName evidence="6">TetR family transcriptional regulator</fullName>
    </submittedName>
</protein>
<evidence type="ECO:0000256" key="3">
    <source>
        <dbReference type="ARBA" id="ARBA00023163"/>
    </source>
</evidence>